<dbReference type="GO" id="GO:0016787">
    <property type="term" value="F:hydrolase activity"/>
    <property type="evidence" value="ECO:0007669"/>
    <property type="project" value="InterPro"/>
</dbReference>
<feature type="signal peptide" evidence="1">
    <location>
        <begin position="1"/>
        <end position="31"/>
    </location>
</feature>
<evidence type="ECO:0000256" key="1">
    <source>
        <dbReference type="SAM" id="SignalP"/>
    </source>
</evidence>
<dbReference type="RefSeq" id="WP_080524387.1">
    <property type="nucleotide sequence ID" value="NZ_LPUF01000004.1"/>
</dbReference>
<dbReference type="Proteomes" id="UP000191980">
    <property type="component" value="Unassembled WGS sequence"/>
</dbReference>
<dbReference type="SUPFAM" id="SSF56300">
    <property type="entry name" value="Metallo-dependent phosphatases"/>
    <property type="match status" value="1"/>
</dbReference>
<dbReference type="Gene3D" id="3.60.21.10">
    <property type="match status" value="1"/>
</dbReference>
<dbReference type="InterPro" id="IPR029052">
    <property type="entry name" value="Metallo-depent_PP-like"/>
</dbReference>
<organism evidence="3 4">
    <name type="scientific">Methyloprofundus sedimenti</name>
    <dbReference type="NCBI Taxonomy" id="1420851"/>
    <lineage>
        <taxon>Bacteria</taxon>
        <taxon>Pseudomonadati</taxon>
        <taxon>Pseudomonadota</taxon>
        <taxon>Gammaproteobacteria</taxon>
        <taxon>Methylococcales</taxon>
        <taxon>Methylococcaceae</taxon>
        <taxon>Methyloprofundus</taxon>
    </lineage>
</organism>
<dbReference type="EMBL" id="LPUF01000004">
    <property type="protein sequence ID" value="OQK15448.1"/>
    <property type="molecule type" value="Genomic_DNA"/>
</dbReference>
<comment type="caution">
    <text evidence="3">The sequence shown here is derived from an EMBL/GenBank/DDBJ whole genome shotgun (WGS) entry which is preliminary data.</text>
</comment>
<dbReference type="OrthoDB" id="9763403at2"/>
<feature type="chain" id="PRO_5012190074" description="Calcineurin-like phosphoesterase domain-containing protein" evidence="1">
    <location>
        <begin position="32"/>
        <end position="483"/>
    </location>
</feature>
<dbReference type="Pfam" id="PF00149">
    <property type="entry name" value="Metallophos"/>
    <property type="match status" value="1"/>
</dbReference>
<keyword evidence="1" id="KW-0732">Signal</keyword>
<keyword evidence="4" id="KW-1185">Reference proteome</keyword>
<evidence type="ECO:0000259" key="2">
    <source>
        <dbReference type="Pfam" id="PF00149"/>
    </source>
</evidence>
<reference evidence="3 4" key="1">
    <citation type="submission" date="2015-12" db="EMBL/GenBank/DDBJ databases">
        <authorList>
            <person name="Shamseldin A."/>
            <person name="Moawad H."/>
            <person name="Abd El-Rahim W.M."/>
            <person name="Sadowsky M.J."/>
        </authorList>
    </citation>
    <scope>NUCLEOTIDE SEQUENCE [LARGE SCALE GENOMIC DNA]</scope>
    <source>
        <strain evidence="3 4">WF1</strain>
    </source>
</reference>
<dbReference type="PROSITE" id="PS51257">
    <property type="entry name" value="PROKAR_LIPOPROTEIN"/>
    <property type="match status" value="1"/>
</dbReference>
<evidence type="ECO:0000313" key="4">
    <source>
        <dbReference type="Proteomes" id="UP000191980"/>
    </source>
</evidence>
<sequence length="483" mass="52574">MEHLNNKTSRTAILSLIFSALLTGCSTLSVAEKPTIHAAYTLFAPSQSGDPLIYARTVIDGVNADCPTLSSEQESIPTTPRHNPDSNHFPVTVCEAIIPFNRTLTILGTNIKFAAVKRSPVNILVIGDSGCKKKDCTKGESAQPFGQLAIDAAKQPADLILHMGDYNYRGTQGSLKFKGKKHPIYDAGDNSPTDSQCELEGPYYSQNALGSSKADHWKKWRDDFFRPAEPLLMSAPWVFARGNHELCSRAGPGWFYFLGPGSNLNGAAMPQLSCPDQGDLAKPDRNVLSHLKFVEPYQLKLTGLQLLVLDSANACDGYDPQETTTLYTRQLDQLAAMSTNQTISWLVTHRPFWGIKNKGKQAVNVTLQKALANSKNTALPSAVKLVLSGHKHLFQSLTFPSQRPPQLLVGNSGVALTSHATEGSFKDLIDDQLANIDTIVQFGYLTISYKTDGSWHGVLRDGTKKLATCNSSNLPGSICQAEP</sequence>
<dbReference type="AlphaFoldDB" id="A0A1V8M1R1"/>
<evidence type="ECO:0000313" key="3">
    <source>
        <dbReference type="EMBL" id="OQK15448.1"/>
    </source>
</evidence>
<feature type="domain" description="Calcineurin-like phosphoesterase" evidence="2">
    <location>
        <begin position="122"/>
        <end position="392"/>
    </location>
</feature>
<proteinExistence type="predicted"/>
<dbReference type="STRING" id="1420851.AU255_18440"/>
<protein>
    <recommendedName>
        <fullName evidence="2">Calcineurin-like phosphoesterase domain-containing protein</fullName>
    </recommendedName>
</protein>
<dbReference type="InterPro" id="IPR004843">
    <property type="entry name" value="Calcineurin-like_PHP"/>
</dbReference>
<gene>
    <name evidence="3" type="ORF">AU255_18440</name>
</gene>
<name>A0A1V8M1R1_9GAMM</name>
<accession>A0A1V8M1R1</accession>